<feature type="compositionally biased region" description="Low complexity" evidence="1">
    <location>
        <begin position="358"/>
        <end position="381"/>
    </location>
</feature>
<name>A0ABM7X2V2_9BACT</name>
<feature type="compositionally biased region" description="Polar residues" evidence="1">
    <location>
        <begin position="335"/>
        <end position="344"/>
    </location>
</feature>
<organism evidence="2 3">
    <name type="scientific">Anaeromyxobacter oryzae</name>
    <dbReference type="NCBI Taxonomy" id="2918170"/>
    <lineage>
        <taxon>Bacteria</taxon>
        <taxon>Pseudomonadati</taxon>
        <taxon>Myxococcota</taxon>
        <taxon>Myxococcia</taxon>
        <taxon>Myxococcales</taxon>
        <taxon>Cystobacterineae</taxon>
        <taxon>Anaeromyxobacteraceae</taxon>
        <taxon>Anaeromyxobacter</taxon>
    </lineage>
</organism>
<sequence length="639" mass="63158">MPPTGRHHLVAHLPPAGAWRRALHLDRAGGAPHPVILALAPAELADDPARLAALARDAEAAARVRHPNLVPSLGLETVGDALALASEAPDGVTLEALLEAGGRLPPDVAARVVADAAAGVAALHAVDAGDGHPLTHGALSPAWLSIGSDGVTRVSGAAAGAGAGGPAADVRALAAILHLCLSGEPSAEPPRPLDGPGVPGALAAVVDAALGAVPVDAGAKSAAAFGEAIGGALPLAPHEHVAAYLEAILPSDGAGRMALARRLAEARAELTAGDEAARASDADELIVEEETAPPWAVATTSSPDPNASPTPVPASPGPGSADPGPKATPIPRPNPTATNPSLNPTALVAGTGSGPAATGHGTRVTGTGTGTGTERPGTFPGTGTGTKAAPMGSGADAAITFPVPAAAAPRSRLPLLVGLLAAALGFGAGVVLSRHLPALATLGRAPQPPDASAPVGLEAAPAERAAAPDRPPAPAPAPQPAAPAQPSPAAPARQPAAPSPAPPRRADPPSLAISAEPAVDVFVDGKRVGRPPITVPVAAGDHEVRLRDAAQGVDTKRRVTARGPATPVRFALGRGVLSVTAPPDTEVIVDGRRAGSGNVRVELWEGVHRVEARRGEAKVGERFTLHPGETWTYDVTPTP</sequence>
<evidence type="ECO:0008006" key="4">
    <source>
        <dbReference type="Google" id="ProtNLM"/>
    </source>
</evidence>
<evidence type="ECO:0000313" key="2">
    <source>
        <dbReference type="EMBL" id="BDG06114.1"/>
    </source>
</evidence>
<dbReference type="Gene3D" id="1.10.510.10">
    <property type="entry name" value="Transferase(Phosphotransferase) domain 1"/>
    <property type="match status" value="1"/>
</dbReference>
<dbReference type="SUPFAM" id="SSF56112">
    <property type="entry name" value="Protein kinase-like (PK-like)"/>
    <property type="match status" value="1"/>
</dbReference>
<keyword evidence="3" id="KW-1185">Reference proteome</keyword>
<dbReference type="RefSeq" id="WP_248355428.1">
    <property type="nucleotide sequence ID" value="NZ_AP025591.1"/>
</dbReference>
<accession>A0ABM7X2V2</accession>
<evidence type="ECO:0000313" key="3">
    <source>
        <dbReference type="Proteomes" id="UP001162891"/>
    </source>
</evidence>
<proteinExistence type="predicted"/>
<evidence type="ECO:0000256" key="1">
    <source>
        <dbReference type="SAM" id="MobiDB-lite"/>
    </source>
</evidence>
<feature type="compositionally biased region" description="Pro residues" evidence="1">
    <location>
        <begin position="469"/>
        <end position="489"/>
    </location>
</feature>
<dbReference type="InterPro" id="IPR011009">
    <property type="entry name" value="Kinase-like_dom_sf"/>
</dbReference>
<dbReference type="EMBL" id="AP025591">
    <property type="protein sequence ID" value="BDG06114.1"/>
    <property type="molecule type" value="Genomic_DNA"/>
</dbReference>
<gene>
    <name evidence="2" type="ORF">AMOR_51100</name>
</gene>
<feature type="region of interest" description="Disordered" evidence="1">
    <location>
        <begin position="292"/>
        <end position="391"/>
    </location>
</feature>
<protein>
    <recommendedName>
        <fullName evidence="4">PEGA domain-containing protein</fullName>
    </recommendedName>
</protein>
<reference evidence="3" key="1">
    <citation type="journal article" date="2022" name="Int. J. Syst. Evol. Microbiol.">
        <title>Anaeromyxobacter oryzae sp. nov., Anaeromyxobacter diazotrophicus sp. nov. and Anaeromyxobacter paludicola sp. nov., isolated from paddy soils.</title>
        <authorList>
            <person name="Itoh H."/>
            <person name="Xu Z."/>
            <person name="Mise K."/>
            <person name="Masuda Y."/>
            <person name="Ushijima N."/>
            <person name="Hayakawa C."/>
            <person name="Shiratori Y."/>
            <person name="Senoo K."/>
        </authorList>
    </citation>
    <scope>NUCLEOTIDE SEQUENCE [LARGE SCALE GENOMIC DNA]</scope>
    <source>
        <strain evidence="3">Red232</strain>
    </source>
</reference>
<dbReference type="Proteomes" id="UP001162891">
    <property type="component" value="Chromosome"/>
</dbReference>
<feature type="compositionally biased region" description="Pro residues" evidence="1">
    <location>
        <begin position="306"/>
        <end position="316"/>
    </location>
</feature>
<feature type="region of interest" description="Disordered" evidence="1">
    <location>
        <begin position="460"/>
        <end position="511"/>
    </location>
</feature>